<dbReference type="InterPro" id="IPR017900">
    <property type="entry name" value="4Fe4S_Fe_S_CS"/>
</dbReference>
<comment type="caution">
    <text evidence="8">The sequence shown here is derived from an EMBL/GenBank/DDBJ whole genome shotgun (WGS) entry which is preliminary data.</text>
</comment>
<dbReference type="PRINTS" id="PR00352">
    <property type="entry name" value="3FE4SFRDOXIN"/>
</dbReference>
<evidence type="ECO:0000256" key="1">
    <source>
        <dbReference type="ARBA" id="ARBA00022448"/>
    </source>
</evidence>
<keyword evidence="4 6" id="KW-0408">Iron</keyword>
<evidence type="ECO:0000256" key="4">
    <source>
        <dbReference type="ARBA" id="ARBA00023004"/>
    </source>
</evidence>
<dbReference type="InterPro" id="IPR051269">
    <property type="entry name" value="Fe-S_cluster_ET"/>
</dbReference>
<evidence type="ECO:0000313" key="9">
    <source>
        <dbReference type="Proteomes" id="UP000230228"/>
    </source>
</evidence>
<keyword evidence="1 6" id="KW-0813">Transport</keyword>
<dbReference type="PROSITE" id="PS00198">
    <property type="entry name" value="4FE4S_FER_1"/>
    <property type="match status" value="1"/>
</dbReference>
<keyword evidence="5 6" id="KW-0411">Iron-sulfur</keyword>
<feature type="domain" description="4Fe-4S ferredoxin-type" evidence="7">
    <location>
        <begin position="1"/>
        <end position="29"/>
    </location>
</feature>
<gene>
    <name evidence="8" type="ORF">CO056_01140</name>
</gene>
<evidence type="ECO:0000313" key="8">
    <source>
        <dbReference type="EMBL" id="PJC25281.1"/>
    </source>
</evidence>
<dbReference type="PANTHER" id="PTHR36923:SF3">
    <property type="entry name" value="FERREDOXIN"/>
    <property type="match status" value="1"/>
</dbReference>
<keyword evidence="3 6" id="KW-0249">Electron transport</keyword>
<comment type="function">
    <text evidence="6">Ferredoxins are iron-sulfur proteins that transfer electrons in a wide variety of metabolic reactions.</text>
</comment>
<dbReference type="Gene3D" id="3.30.70.20">
    <property type="match status" value="1"/>
</dbReference>
<protein>
    <recommendedName>
        <fullName evidence="6">Ferredoxin</fullName>
    </recommendedName>
</protein>
<evidence type="ECO:0000256" key="5">
    <source>
        <dbReference type="ARBA" id="ARBA00023014"/>
    </source>
</evidence>
<dbReference type="Proteomes" id="UP000230228">
    <property type="component" value="Unassembled WGS sequence"/>
</dbReference>
<keyword evidence="2 6" id="KW-0479">Metal-binding</keyword>
<reference evidence="9" key="1">
    <citation type="submission" date="2017-09" db="EMBL/GenBank/DDBJ databases">
        <title>Depth-based differentiation of microbial function through sediment-hosted aquifers and enrichment of novel symbionts in the deep terrestrial subsurface.</title>
        <authorList>
            <person name="Probst A.J."/>
            <person name="Ladd B."/>
            <person name="Jarett J.K."/>
            <person name="Geller-Mcgrath D.E."/>
            <person name="Sieber C.M.K."/>
            <person name="Emerson J.B."/>
            <person name="Anantharaman K."/>
            <person name="Thomas B.C."/>
            <person name="Malmstrom R."/>
            <person name="Stieglmeier M."/>
            <person name="Klingl A."/>
            <person name="Woyke T."/>
            <person name="Ryan C.M."/>
            <person name="Banfield J.F."/>
        </authorList>
    </citation>
    <scope>NUCLEOTIDE SEQUENCE [LARGE SCALE GENOMIC DNA]</scope>
</reference>
<evidence type="ECO:0000259" key="7">
    <source>
        <dbReference type="PROSITE" id="PS51379"/>
    </source>
</evidence>
<evidence type="ECO:0000256" key="6">
    <source>
        <dbReference type="RuleBase" id="RU368020"/>
    </source>
</evidence>
<proteinExistence type="predicted"/>
<dbReference type="InterPro" id="IPR017896">
    <property type="entry name" value="4Fe4S_Fe-S-bd"/>
</dbReference>
<organism evidence="8 9">
    <name type="scientific">Candidatus Tagabacteria bacterium CG_4_9_14_0_2_um_filter_41_11</name>
    <dbReference type="NCBI Taxonomy" id="1975019"/>
    <lineage>
        <taxon>Bacteria</taxon>
        <taxon>Candidatus Tagaibacteriota</taxon>
    </lineage>
</organism>
<dbReference type="AlphaFoldDB" id="A0A2M8ERH4"/>
<dbReference type="GO" id="GO:0051536">
    <property type="term" value="F:iron-sulfur cluster binding"/>
    <property type="evidence" value="ECO:0007669"/>
    <property type="project" value="UniProtKB-KW"/>
</dbReference>
<accession>A0A2M8ERH4</accession>
<dbReference type="EMBL" id="PFSH01000020">
    <property type="protein sequence ID" value="PJC25281.1"/>
    <property type="molecule type" value="Genomic_DNA"/>
</dbReference>
<dbReference type="PANTHER" id="PTHR36923">
    <property type="entry name" value="FERREDOXIN"/>
    <property type="match status" value="1"/>
</dbReference>
<dbReference type="Pfam" id="PF13459">
    <property type="entry name" value="Fer4_15"/>
    <property type="match status" value="1"/>
</dbReference>
<dbReference type="GO" id="GO:0005506">
    <property type="term" value="F:iron ion binding"/>
    <property type="evidence" value="ECO:0007669"/>
    <property type="project" value="UniProtKB-UniRule"/>
</dbReference>
<evidence type="ECO:0000256" key="2">
    <source>
        <dbReference type="ARBA" id="ARBA00022723"/>
    </source>
</evidence>
<dbReference type="SUPFAM" id="SSF54862">
    <property type="entry name" value="4Fe-4S ferredoxins"/>
    <property type="match status" value="1"/>
</dbReference>
<dbReference type="PROSITE" id="PS51379">
    <property type="entry name" value="4FE4S_FER_2"/>
    <property type="match status" value="1"/>
</dbReference>
<sequence length="72" mass="7967">MKIIQKHEECIGCGTCVAMCPKFWEMRDDGKAHLKGGKKNPETGDYELEVGKVECNKDAVEACPVQIISLRG</sequence>
<dbReference type="GO" id="GO:0009055">
    <property type="term" value="F:electron transfer activity"/>
    <property type="evidence" value="ECO:0007669"/>
    <property type="project" value="UniProtKB-UniRule"/>
</dbReference>
<evidence type="ECO:0000256" key="3">
    <source>
        <dbReference type="ARBA" id="ARBA00022982"/>
    </source>
</evidence>
<dbReference type="InterPro" id="IPR001080">
    <property type="entry name" value="3Fe4S_ferredoxin"/>
</dbReference>
<name>A0A2M8ERH4_9BACT</name>